<dbReference type="GeneID" id="110427623"/>
<accession>A0A6J1BHR9</accession>
<dbReference type="AlphaFoldDB" id="A0A6J1BHR9"/>
<dbReference type="OrthoDB" id="1749346at2759"/>
<evidence type="ECO:0000313" key="3">
    <source>
        <dbReference type="RefSeq" id="XP_021298835.1"/>
    </source>
</evidence>
<dbReference type="InterPro" id="IPR013103">
    <property type="entry name" value="RVT_2"/>
</dbReference>
<dbReference type="Proteomes" id="UP000504621">
    <property type="component" value="Unplaced"/>
</dbReference>
<proteinExistence type="predicted"/>
<dbReference type="RefSeq" id="XP_021298835.1">
    <property type="nucleotide sequence ID" value="XM_021443160.1"/>
</dbReference>
<gene>
    <name evidence="3" type="primary">LOC110427623</name>
</gene>
<organism evidence="2 3">
    <name type="scientific">Herrania umbratica</name>
    <dbReference type="NCBI Taxonomy" id="108875"/>
    <lineage>
        <taxon>Eukaryota</taxon>
        <taxon>Viridiplantae</taxon>
        <taxon>Streptophyta</taxon>
        <taxon>Embryophyta</taxon>
        <taxon>Tracheophyta</taxon>
        <taxon>Spermatophyta</taxon>
        <taxon>Magnoliopsida</taxon>
        <taxon>eudicotyledons</taxon>
        <taxon>Gunneridae</taxon>
        <taxon>Pentapetalae</taxon>
        <taxon>rosids</taxon>
        <taxon>malvids</taxon>
        <taxon>Malvales</taxon>
        <taxon>Malvaceae</taxon>
        <taxon>Byttnerioideae</taxon>
        <taxon>Herrania</taxon>
    </lineage>
</organism>
<reference evidence="3" key="1">
    <citation type="submission" date="2025-08" db="UniProtKB">
        <authorList>
            <consortium name="RefSeq"/>
        </authorList>
    </citation>
    <scope>IDENTIFICATION</scope>
    <source>
        <tissue evidence="3">Leaf</tissue>
    </source>
</reference>
<feature type="domain" description="Reverse transcriptase Ty1/copia-type" evidence="1">
    <location>
        <begin position="52"/>
        <end position="164"/>
    </location>
</feature>
<dbReference type="Pfam" id="PF07727">
    <property type="entry name" value="RVT_2"/>
    <property type="match status" value="1"/>
</dbReference>
<keyword evidence="2" id="KW-1185">Reference proteome</keyword>
<sequence length="174" mass="19887">MDEAPVRKLRSLEDVYNRCQMVLSEPSSFDKASLPNGWMKAIKVELDMIEKNKTRSLIDRPSHCKVIGVKWLYKNKLNSGGTLNKHKPKLMVMGFSQQASIDYQETSTTVARIDTIRLLVALSVAIGFKLFHVDVKSAFLNGKLEEEIYIEQSPKFVLELERIKLINSTRHYTG</sequence>
<name>A0A6J1BHR9_9ROSI</name>
<evidence type="ECO:0000313" key="2">
    <source>
        <dbReference type="Proteomes" id="UP000504621"/>
    </source>
</evidence>
<evidence type="ECO:0000259" key="1">
    <source>
        <dbReference type="Pfam" id="PF07727"/>
    </source>
</evidence>
<protein>
    <submittedName>
        <fullName evidence="3">Uncharacterized protein LOC110427623</fullName>
    </submittedName>
</protein>